<dbReference type="InterPro" id="IPR011095">
    <property type="entry name" value="Dala_Dala_lig_C"/>
</dbReference>
<evidence type="ECO:0000256" key="8">
    <source>
        <dbReference type="ARBA" id="ARBA00022960"/>
    </source>
</evidence>
<evidence type="ECO:0000313" key="22">
    <source>
        <dbReference type="Proteomes" id="UP000285875"/>
    </source>
</evidence>
<evidence type="ECO:0000313" key="19">
    <source>
        <dbReference type="EMBL" id="AZZ39253.1"/>
    </source>
</evidence>
<comment type="subcellular location">
    <subcellularLocation>
        <location evidence="12">Cytoplasm</location>
    </subcellularLocation>
</comment>
<dbReference type="STRING" id="1122997.GCA_000425285_02054"/>
<dbReference type="InterPro" id="IPR013815">
    <property type="entry name" value="ATP_grasp_subdomain_1"/>
</dbReference>
<feature type="domain" description="ATP-grasp" evidence="18">
    <location>
        <begin position="177"/>
        <end position="388"/>
    </location>
</feature>
<comment type="catalytic activity">
    <reaction evidence="12">
        <text>2 D-alanine + ATP = D-alanyl-D-alanine + ADP + phosphate + H(+)</text>
        <dbReference type="Rhea" id="RHEA:11224"/>
        <dbReference type="ChEBI" id="CHEBI:15378"/>
        <dbReference type="ChEBI" id="CHEBI:30616"/>
        <dbReference type="ChEBI" id="CHEBI:43474"/>
        <dbReference type="ChEBI" id="CHEBI:57416"/>
        <dbReference type="ChEBI" id="CHEBI:57822"/>
        <dbReference type="ChEBI" id="CHEBI:456216"/>
        <dbReference type="EC" id="6.3.2.4"/>
    </reaction>
</comment>
<reference evidence="19" key="3">
    <citation type="journal article" date="2019" name="Microorganisms">
        <title>Red-Brown Pigmentation of Acidipropionibacterium jensenii Is Tied to Haemolytic Activity and cyl-Like Gene Cluster.</title>
        <authorList>
            <person name="Deptula P."/>
            <person name="Loivamaa I."/>
            <person name="Smolander O.P."/>
            <person name="Laine P."/>
            <person name="Roberts R.J."/>
            <person name="Piironen V."/>
            <person name="Paulin L."/>
            <person name="Savijoki K."/>
            <person name="Auvinen P."/>
            <person name="Varmanen P."/>
        </authorList>
    </citation>
    <scope>NUCLEOTIDE SEQUENCE</scope>
    <source>
        <strain evidence="19">JS280</strain>
    </source>
</reference>
<dbReference type="EC" id="6.3.2.4" evidence="12"/>
<keyword evidence="9 12" id="KW-0573">Peptidoglycan synthesis</keyword>
<dbReference type="PANTHER" id="PTHR23132:SF25">
    <property type="entry name" value="D-ALANINE--D-ALANINE LIGASE A"/>
    <property type="match status" value="1"/>
</dbReference>
<dbReference type="GO" id="GO:0046872">
    <property type="term" value="F:metal ion binding"/>
    <property type="evidence" value="ECO:0007669"/>
    <property type="project" value="UniProtKB-KW"/>
</dbReference>
<evidence type="ECO:0000256" key="2">
    <source>
        <dbReference type="ARBA" id="ARBA00010871"/>
    </source>
</evidence>
<dbReference type="EMBL" id="LR134473">
    <property type="protein sequence ID" value="VEI02815.1"/>
    <property type="molecule type" value="Genomic_DNA"/>
</dbReference>
<dbReference type="Pfam" id="PF01820">
    <property type="entry name" value="Dala_Dala_lig_N"/>
    <property type="match status" value="1"/>
</dbReference>
<keyword evidence="3 12" id="KW-0436">Ligase</keyword>
<sequence length="398" mass="42385">MTDAVHHAASTTEADPGKGPQADARPDGGSGEGGRIRVALVFGGVSSEHSISCLTAANVLAAMDPERFQAVGIGITADGTWTRWSTEEIGALPDQGELPEVTAGHPLTGLKHLDGGCFLVDNDGARAPEPIDVVFPLLHGPFGEDGTIQGLFEMTGVRYVGCGVAASANCMDKHLTKVVLSQAGIPVGPYEEILPHDWLADRQGCLDRIQNLRYPLFVKPARGGSSVGISRVASPDGVVEAVEAARRWDPKVIVEQGLVGREIECSVLDGHHGEPPRASLPGEIIVHDPDGFYDFDAKYLTADSLATVAVPADLDQDTSDKVRRTAVRAFQVLGCEGLARIDCFVTPEGEVLVNEPNTLPGFTRTSGYPLMWKASGLDYRQLVTELLELALERPLGLR</sequence>
<evidence type="ECO:0000256" key="3">
    <source>
        <dbReference type="ARBA" id="ARBA00022598"/>
    </source>
</evidence>
<evidence type="ECO:0000256" key="15">
    <source>
        <dbReference type="PIRSR" id="PIRSR039102-3"/>
    </source>
</evidence>
<gene>
    <name evidence="20" type="primary">ddl_1</name>
    <name evidence="12" type="synonym">ddl</name>
    <name evidence="19" type="ORF">C0Z10_05265</name>
    <name evidence="20" type="ORF">NCTC13652_01002</name>
</gene>
<dbReference type="InterPro" id="IPR011127">
    <property type="entry name" value="Dala_Dala_lig_N"/>
</dbReference>
<dbReference type="GO" id="GO:0009252">
    <property type="term" value="P:peptidoglycan biosynthetic process"/>
    <property type="evidence" value="ECO:0007669"/>
    <property type="project" value="UniProtKB-UniRule"/>
</dbReference>
<evidence type="ECO:0000256" key="14">
    <source>
        <dbReference type="PIRSR" id="PIRSR039102-2"/>
    </source>
</evidence>
<dbReference type="KEGG" id="aji:C0Z10_05265"/>
<keyword evidence="21" id="KW-1185">Reference proteome</keyword>
<dbReference type="InterPro" id="IPR011761">
    <property type="entry name" value="ATP-grasp"/>
</dbReference>
<feature type="region of interest" description="Disordered" evidence="17">
    <location>
        <begin position="1"/>
        <end position="32"/>
    </location>
</feature>
<feature type="binding site" evidence="14">
    <location>
        <begin position="354"/>
        <end position="355"/>
    </location>
    <ligand>
        <name>ATP</name>
        <dbReference type="ChEBI" id="CHEBI:30616"/>
    </ligand>
</feature>
<evidence type="ECO:0000313" key="21">
    <source>
        <dbReference type="Proteomes" id="UP000277858"/>
    </source>
</evidence>
<feature type="binding site" evidence="14">
    <location>
        <begin position="255"/>
        <end position="262"/>
    </location>
    <ligand>
        <name>ATP</name>
        <dbReference type="ChEBI" id="CHEBI:30616"/>
    </ligand>
</feature>
<feature type="binding site" evidence="15">
    <location>
        <position position="357"/>
    </location>
    <ligand>
        <name>Mg(2+)</name>
        <dbReference type="ChEBI" id="CHEBI:18420"/>
        <label>2</label>
    </ligand>
</feature>
<keyword evidence="6 16" id="KW-0067">ATP-binding</keyword>
<dbReference type="Proteomes" id="UP000285875">
    <property type="component" value="Chromosome"/>
</dbReference>
<proteinExistence type="inferred from homology"/>
<dbReference type="SUPFAM" id="SSF52440">
    <property type="entry name" value="PreATP-grasp domain"/>
    <property type="match status" value="1"/>
</dbReference>
<feature type="active site" evidence="13">
    <location>
        <position position="225"/>
    </location>
</feature>
<evidence type="ECO:0000256" key="17">
    <source>
        <dbReference type="SAM" id="MobiDB-lite"/>
    </source>
</evidence>
<evidence type="ECO:0000256" key="1">
    <source>
        <dbReference type="ARBA" id="ARBA00001936"/>
    </source>
</evidence>
<dbReference type="HAMAP" id="MF_00047">
    <property type="entry name" value="Dala_Dala_lig"/>
    <property type="match status" value="1"/>
</dbReference>
<reference evidence="20 21" key="2">
    <citation type="submission" date="2018-12" db="EMBL/GenBank/DDBJ databases">
        <authorList>
            <consortium name="Pathogen Informatics"/>
        </authorList>
    </citation>
    <scope>NUCLEOTIDE SEQUENCE [LARGE SCALE GENOMIC DNA]</scope>
    <source>
        <strain evidence="20 21">NCTC13652</strain>
    </source>
</reference>
<keyword evidence="7 15" id="KW-0460">Magnesium</keyword>
<dbReference type="RefSeq" id="WP_084149444.1">
    <property type="nucleotide sequence ID" value="NZ_CP025570.1"/>
</dbReference>
<dbReference type="PROSITE" id="PS50975">
    <property type="entry name" value="ATP_GRASP"/>
    <property type="match status" value="1"/>
</dbReference>
<evidence type="ECO:0000256" key="16">
    <source>
        <dbReference type="PROSITE-ProRule" id="PRU00409"/>
    </source>
</evidence>
<accession>A0A3Q9UIY9</accession>
<feature type="active site" evidence="13">
    <location>
        <position position="48"/>
    </location>
</feature>
<name>A0A3Q9UIY9_9ACTN</name>
<dbReference type="UniPathway" id="UPA00219"/>
<dbReference type="InterPro" id="IPR000291">
    <property type="entry name" value="D-Ala_lig_Van_CS"/>
</dbReference>
<evidence type="ECO:0000256" key="4">
    <source>
        <dbReference type="ARBA" id="ARBA00022723"/>
    </source>
</evidence>
<feature type="binding site" evidence="15">
    <location>
        <position position="342"/>
    </location>
    <ligand>
        <name>Mg(2+)</name>
        <dbReference type="ChEBI" id="CHEBI:18420"/>
        <label>1</label>
    </ligand>
</feature>
<feature type="binding site" evidence="15">
    <location>
        <position position="355"/>
    </location>
    <ligand>
        <name>Mg(2+)</name>
        <dbReference type="ChEBI" id="CHEBI:18420"/>
        <label>2</label>
    </ligand>
</feature>
<dbReference type="Pfam" id="PF07478">
    <property type="entry name" value="Dala_Dala_lig_C"/>
    <property type="match status" value="1"/>
</dbReference>
<comment type="function">
    <text evidence="12">Cell wall formation.</text>
</comment>
<keyword evidence="5 14" id="KW-0547">Nucleotide-binding</keyword>
<keyword evidence="12" id="KW-0963">Cytoplasm</keyword>
<feature type="active site" evidence="13">
    <location>
        <position position="366"/>
    </location>
</feature>
<dbReference type="GeneID" id="82885464"/>
<comment type="similarity">
    <text evidence="2 12">Belongs to the D-alanine--D-alanine ligase family.</text>
</comment>
<feature type="binding site" evidence="15">
    <location>
        <position position="355"/>
    </location>
    <ligand>
        <name>Mg(2+)</name>
        <dbReference type="ChEBI" id="CHEBI:18420"/>
        <label>1</label>
    </ligand>
</feature>
<keyword evidence="11 12" id="KW-0961">Cell wall biogenesis/degradation</keyword>
<dbReference type="PROSITE" id="PS00843">
    <property type="entry name" value="DALA_DALA_LIGASE_1"/>
    <property type="match status" value="1"/>
</dbReference>
<dbReference type="GO" id="GO:0008716">
    <property type="term" value="F:D-alanine-D-alanine ligase activity"/>
    <property type="evidence" value="ECO:0007669"/>
    <property type="project" value="UniProtKB-UniRule"/>
</dbReference>
<evidence type="ECO:0000256" key="11">
    <source>
        <dbReference type="ARBA" id="ARBA00023316"/>
    </source>
</evidence>
<evidence type="ECO:0000256" key="7">
    <source>
        <dbReference type="ARBA" id="ARBA00022842"/>
    </source>
</evidence>
<dbReference type="GO" id="GO:0005829">
    <property type="term" value="C:cytosol"/>
    <property type="evidence" value="ECO:0007669"/>
    <property type="project" value="TreeGrafter"/>
</dbReference>
<dbReference type="GO" id="GO:0005524">
    <property type="term" value="F:ATP binding"/>
    <property type="evidence" value="ECO:0007669"/>
    <property type="project" value="UniProtKB-UniRule"/>
</dbReference>
<evidence type="ECO:0000256" key="12">
    <source>
        <dbReference type="HAMAP-Rule" id="MF_00047"/>
    </source>
</evidence>
<dbReference type="EMBL" id="CP025570">
    <property type="protein sequence ID" value="AZZ39253.1"/>
    <property type="molecule type" value="Genomic_DNA"/>
</dbReference>
<dbReference type="Gene3D" id="3.30.470.20">
    <property type="entry name" value="ATP-grasp fold, B domain"/>
    <property type="match status" value="1"/>
</dbReference>
<dbReference type="Gene3D" id="3.30.1490.20">
    <property type="entry name" value="ATP-grasp fold, A domain"/>
    <property type="match status" value="1"/>
</dbReference>
<dbReference type="Proteomes" id="UP000277858">
    <property type="component" value="Chromosome"/>
</dbReference>
<dbReference type="InterPro" id="IPR005905">
    <property type="entry name" value="D_ala_D_ala"/>
</dbReference>
<evidence type="ECO:0000256" key="10">
    <source>
        <dbReference type="ARBA" id="ARBA00023211"/>
    </source>
</evidence>
<keyword evidence="4 15" id="KW-0479">Metal-binding</keyword>
<dbReference type="Gene3D" id="3.40.50.20">
    <property type="match status" value="1"/>
</dbReference>
<reference evidence="22" key="1">
    <citation type="submission" date="2017-12" db="EMBL/GenBank/DDBJ databases">
        <title>Whole genome sequencing of Acidipropionibacterium jensenii strains JS279 and JS280.</title>
        <authorList>
            <person name="Deptula P."/>
            <person name="Laine P."/>
            <person name="Smolander O.-P."/>
            <person name="Paulin L."/>
            <person name="Auvinen P."/>
            <person name="Varmanen P."/>
        </authorList>
    </citation>
    <scope>NUCLEOTIDE SEQUENCE [LARGE SCALE GENOMIC DNA]</scope>
    <source>
        <strain evidence="22">JS280</strain>
    </source>
</reference>
<dbReference type="PANTHER" id="PTHR23132">
    <property type="entry name" value="D-ALANINE--D-ALANINE LIGASE"/>
    <property type="match status" value="1"/>
</dbReference>
<evidence type="ECO:0000313" key="20">
    <source>
        <dbReference type="EMBL" id="VEI02815.1"/>
    </source>
</evidence>
<keyword evidence="8 12" id="KW-0133">Cell shape</keyword>
<dbReference type="NCBIfam" id="TIGR01205">
    <property type="entry name" value="D_ala_D_alaTIGR"/>
    <property type="match status" value="1"/>
</dbReference>
<dbReference type="SUPFAM" id="SSF56059">
    <property type="entry name" value="Glutathione synthetase ATP-binding domain-like"/>
    <property type="match status" value="1"/>
</dbReference>
<feature type="binding site" evidence="14">
    <location>
        <begin position="217"/>
        <end position="219"/>
    </location>
    <ligand>
        <name>ATP</name>
        <dbReference type="ChEBI" id="CHEBI:30616"/>
    </ligand>
</feature>
<feature type="binding site" evidence="14">
    <location>
        <position position="173"/>
    </location>
    <ligand>
        <name>ATP</name>
        <dbReference type="ChEBI" id="CHEBI:30616"/>
    </ligand>
</feature>
<feature type="binding site" evidence="14">
    <location>
        <begin position="225"/>
        <end position="226"/>
    </location>
    <ligand>
        <name>ATP</name>
        <dbReference type="ChEBI" id="CHEBI:30616"/>
    </ligand>
</feature>
<evidence type="ECO:0000256" key="6">
    <source>
        <dbReference type="ARBA" id="ARBA00022840"/>
    </source>
</evidence>
<dbReference type="FunFam" id="3.30.470.20:FF:000008">
    <property type="entry name" value="D-alanine--D-alanine ligase"/>
    <property type="match status" value="1"/>
</dbReference>
<dbReference type="NCBIfam" id="NF002528">
    <property type="entry name" value="PRK01966.1-4"/>
    <property type="match status" value="1"/>
</dbReference>
<comment type="cofactor">
    <cofactor evidence="15">
        <name>Mg(2+)</name>
        <dbReference type="ChEBI" id="CHEBI:18420"/>
    </cofactor>
    <cofactor evidence="15">
        <name>Mn(2+)</name>
        <dbReference type="ChEBI" id="CHEBI:29035"/>
    </cofactor>
    <text evidence="15">Binds 2 magnesium or manganese ions per subunit.</text>
</comment>
<evidence type="ECO:0000256" key="9">
    <source>
        <dbReference type="ARBA" id="ARBA00022984"/>
    </source>
</evidence>
<evidence type="ECO:0000256" key="5">
    <source>
        <dbReference type="ARBA" id="ARBA00022741"/>
    </source>
</evidence>
<comment type="cofactor">
    <cofactor evidence="1">
        <name>Mn(2+)</name>
        <dbReference type="ChEBI" id="CHEBI:29035"/>
    </cofactor>
</comment>
<dbReference type="AlphaFoldDB" id="A0A3Q9UIY9"/>
<dbReference type="PIRSF" id="PIRSF039102">
    <property type="entry name" value="Ddl/VanB"/>
    <property type="match status" value="1"/>
</dbReference>
<evidence type="ECO:0000259" key="18">
    <source>
        <dbReference type="PROSITE" id="PS50975"/>
    </source>
</evidence>
<comment type="pathway">
    <text evidence="12">Cell wall biogenesis; peptidoglycan biosynthesis.</text>
</comment>
<dbReference type="GO" id="GO:0071555">
    <property type="term" value="P:cell wall organization"/>
    <property type="evidence" value="ECO:0007669"/>
    <property type="project" value="UniProtKB-KW"/>
</dbReference>
<protein>
    <recommendedName>
        <fullName evidence="12">D-alanine--D-alanine ligase</fullName>
        <ecNumber evidence="12">6.3.2.4</ecNumber>
    </recommendedName>
    <alternativeName>
        <fullName evidence="12">D-Ala-D-Ala ligase</fullName>
    </alternativeName>
    <alternativeName>
        <fullName evidence="12">D-alanylalanine synthetase</fullName>
    </alternativeName>
</protein>
<keyword evidence="10 15" id="KW-0464">Manganese</keyword>
<dbReference type="InterPro" id="IPR016185">
    <property type="entry name" value="PreATP-grasp_dom_sf"/>
</dbReference>
<evidence type="ECO:0000256" key="13">
    <source>
        <dbReference type="PIRSR" id="PIRSR039102-1"/>
    </source>
</evidence>
<dbReference type="OrthoDB" id="9813261at2"/>
<organism evidence="19 22">
    <name type="scientific">Acidipropionibacterium jensenii</name>
    <dbReference type="NCBI Taxonomy" id="1749"/>
    <lineage>
        <taxon>Bacteria</taxon>
        <taxon>Bacillati</taxon>
        <taxon>Actinomycetota</taxon>
        <taxon>Actinomycetes</taxon>
        <taxon>Propionibacteriales</taxon>
        <taxon>Propionibacteriaceae</taxon>
        <taxon>Acidipropionibacterium</taxon>
    </lineage>
</organism>
<dbReference type="GO" id="GO:0008360">
    <property type="term" value="P:regulation of cell shape"/>
    <property type="evidence" value="ECO:0007669"/>
    <property type="project" value="UniProtKB-KW"/>
</dbReference>